<dbReference type="Proteomes" id="UP001165541">
    <property type="component" value="Unassembled WGS sequence"/>
</dbReference>
<gene>
    <name evidence="2" type="ORF">M8A51_18725</name>
</gene>
<name>A0ABT0YS49_9BURK</name>
<evidence type="ECO:0000256" key="1">
    <source>
        <dbReference type="SAM" id="Phobius"/>
    </source>
</evidence>
<dbReference type="RefSeq" id="WP_251780043.1">
    <property type="nucleotide sequence ID" value="NZ_JAMKFE010000012.1"/>
</dbReference>
<reference evidence="2" key="1">
    <citation type="submission" date="2022-05" db="EMBL/GenBank/DDBJ databases">
        <title>Schlegelella sp. nov., isolated from mangrove soil.</title>
        <authorList>
            <person name="Liu Y."/>
            <person name="Ge X."/>
            <person name="Liu W."/>
        </authorList>
    </citation>
    <scope>NUCLEOTIDE SEQUENCE</scope>
    <source>
        <strain evidence="2">S2-27</strain>
    </source>
</reference>
<proteinExistence type="predicted"/>
<organism evidence="2 3">
    <name type="scientific">Caldimonas mangrovi</name>
    <dbReference type="NCBI Taxonomy" id="2944811"/>
    <lineage>
        <taxon>Bacteria</taxon>
        <taxon>Pseudomonadati</taxon>
        <taxon>Pseudomonadota</taxon>
        <taxon>Betaproteobacteria</taxon>
        <taxon>Burkholderiales</taxon>
        <taxon>Sphaerotilaceae</taxon>
        <taxon>Caldimonas</taxon>
    </lineage>
</organism>
<evidence type="ECO:0000313" key="2">
    <source>
        <dbReference type="EMBL" id="MCM5681564.1"/>
    </source>
</evidence>
<dbReference type="EMBL" id="JAMKFE010000012">
    <property type="protein sequence ID" value="MCM5681564.1"/>
    <property type="molecule type" value="Genomic_DNA"/>
</dbReference>
<protein>
    <submittedName>
        <fullName evidence="2">Uncharacterized protein</fullName>
    </submittedName>
</protein>
<keyword evidence="3" id="KW-1185">Reference proteome</keyword>
<feature type="transmembrane region" description="Helical" evidence="1">
    <location>
        <begin position="24"/>
        <end position="43"/>
    </location>
</feature>
<comment type="caution">
    <text evidence="2">The sequence shown here is derived from an EMBL/GenBank/DDBJ whole genome shotgun (WGS) entry which is preliminary data.</text>
</comment>
<sequence length="188" mass="20798">MHADGMATVWHGLRDRWRGTPARVQWMVGAGVLLAAVAAFAIAGPIARANAVQVGLARELAELRERTVKPAEPLPRPAASVSTWWRHLADERGLPDVLQTLFSAAQLQHVAIASTEHHQVAQRNEELPYYEIRLDARAAYPAARRFINQVLLTVPGVALTQLSLTREAGGSAEPRWRMTFVIFMRPAQ</sequence>
<keyword evidence="1" id="KW-0812">Transmembrane</keyword>
<keyword evidence="1" id="KW-1133">Transmembrane helix</keyword>
<accession>A0ABT0YS49</accession>
<keyword evidence="1" id="KW-0472">Membrane</keyword>
<evidence type="ECO:0000313" key="3">
    <source>
        <dbReference type="Proteomes" id="UP001165541"/>
    </source>
</evidence>